<evidence type="ECO:0000313" key="8">
    <source>
        <dbReference type="Proteomes" id="UP000738349"/>
    </source>
</evidence>
<keyword evidence="4" id="KW-0274">FAD</keyword>
<dbReference type="Proteomes" id="UP000738349">
    <property type="component" value="Unassembled WGS sequence"/>
</dbReference>
<gene>
    <name evidence="7" type="ORF">EDB81DRAFT_899239</name>
</gene>
<dbReference type="PANTHER" id="PTHR42973">
    <property type="entry name" value="BINDING OXIDOREDUCTASE, PUTATIVE (AFU_ORTHOLOGUE AFUA_1G17690)-RELATED"/>
    <property type="match status" value="1"/>
</dbReference>
<dbReference type="GO" id="GO:0016491">
    <property type="term" value="F:oxidoreductase activity"/>
    <property type="evidence" value="ECO:0007669"/>
    <property type="project" value="UniProtKB-KW"/>
</dbReference>
<dbReference type="GO" id="GO:0071949">
    <property type="term" value="F:FAD binding"/>
    <property type="evidence" value="ECO:0007669"/>
    <property type="project" value="InterPro"/>
</dbReference>
<proteinExistence type="inferred from homology"/>
<dbReference type="InterPro" id="IPR006093">
    <property type="entry name" value="Oxy_OxRdtase_FAD_BS"/>
</dbReference>
<dbReference type="InterPro" id="IPR016166">
    <property type="entry name" value="FAD-bd_PCMH"/>
</dbReference>
<evidence type="ECO:0000259" key="6">
    <source>
        <dbReference type="PROSITE" id="PS51387"/>
    </source>
</evidence>
<dbReference type="AlphaFoldDB" id="A0A9P9EQ21"/>
<dbReference type="PROSITE" id="PS51387">
    <property type="entry name" value="FAD_PCMH"/>
    <property type="match status" value="1"/>
</dbReference>
<protein>
    <submittedName>
        <fullName evidence="7">FAD binding domain protein</fullName>
    </submittedName>
</protein>
<dbReference type="Pfam" id="PF01565">
    <property type="entry name" value="FAD_binding_4"/>
    <property type="match status" value="1"/>
</dbReference>
<feature type="domain" description="FAD-binding PCMH-type" evidence="6">
    <location>
        <begin position="39"/>
        <end position="210"/>
    </location>
</feature>
<name>A0A9P9EQ21_9HYPO</name>
<dbReference type="InterPro" id="IPR006094">
    <property type="entry name" value="Oxid_FAD_bind_N"/>
</dbReference>
<accession>A0A9P9EQ21</accession>
<dbReference type="SUPFAM" id="SSF56176">
    <property type="entry name" value="FAD-binding/transporter-associated domain-like"/>
    <property type="match status" value="1"/>
</dbReference>
<reference evidence="7" key="1">
    <citation type="journal article" date="2021" name="Nat. Commun.">
        <title>Genetic determinants of endophytism in the Arabidopsis root mycobiome.</title>
        <authorList>
            <person name="Mesny F."/>
            <person name="Miyauchi S."/>
            <person name="Thiergart T."/>
            <person name="Pickel B."/>
            <person name="Atanasova L."/>
            <person name="Karlsson M."/>
            <person name="Huettel B."/>
            <person name="Barry K.W."/>
            <person name="Haridas S."/>
            <person name="Chen C."/>
            <person name="Bauer D."/>
            <person name="Andreopoulos W."/>
            <person name="Pangilinan J."/>
            <person name="LaButti K."/>
            <person name="Riley R."/>
            <person name="Lipzen A."/>
            <person name="Clum A."/>
            <person name="Drula E."/>
            <person name="Henrissat B."/>
            <person name="Kohler A."/>
            <person name="Grigoriev I.V."/>
            <person name="Martin F.M."/>
            <person name="Hacquard S."/>
        </authorList>
    </citation>
    <scope>NUCLEOTIDE SEQUENCE</scope>
    <source>
        <strain evidence="7">MPI-CAGE-AT-0147</strain>
    </source>
</reference>
<evidence type="ECO:0000256" key="3">
    <source>
        <dbReference type="ARBA" id="ARBA00022630"/>
    </source>
</evidence>
<dbReference type="InterPro" id="IPR016167">
    <property type="entry name" value="FAD-bd_PCMH_sub1"/>
</dbReference>
<comment type="cofactor">
    <cofactor evidence="1">
        <name>FAD</name>
        <dbReference type="ChEBI" id="CHEBI:57692"/>
    </cofactor>
</comment>
<dbReference type="InterPro" id="IPR016169">
    <property type="entry name" value="FAD-bd_PCMH_sub2"/>
</dbReference>
<evidence type="ECO:0000256" key="1">
    <source>
        <dbReference type="ARBA" id="ARBA00001974"/>
    </source>
</evidence>
<dbReference type="PROSITE" id="PS00862">
    <property type="entry name" value="OX2_COVAL_FAD"/>
    <property type="match status" value="1"/>
</dbReference>
<dbReference type="Gene3D" id="3.30.43.10">
    <property type="entry name" value="Uridine Diphospho-n-acetylenolpyruvylglucosamine Reductase, domain 2"/>
    <property type="match status" value="1"/>
</dbReference>
<keyword evidence="5" id="KW-0560">Oxidoreductase</keyword>
<dbReference type="Gene3D" id="3.40.462.20">
    <property type="match status" value="1"/>
</dbReference>
<dbReference type="OrthoDB" id="415825at2759"/>
<comment type="similarity">
    <text evidence="2">Belongs to the oxygen-dependent FAD-linked oxidoreductase family.</text>
</comment>
<dbReference type="PANTHER" id="PTHR42973:SF39">
    <property type="entry name" value="FAD-BINDING PCMH-TYPE DOMAIN-CONTAINING PROTEIN"/>
    <property type="match status" value="1"/>
</dbReference>
<dbReference type="InterPro" id="IPR036318">
    <property type="entry name" value="FAD-bd_PCMH-like_sf"/>
</dbReference>
<sequence>MTDSLSYGLPDGFPILWRDTADPAEFQTARDRVWNAKRTQRSPRAIVKPKTVDEVVASVKLAERLGVRVSIRSGGHSWALWSIREDAVLIDLVDFKHLEYEETTRIVHASPSTTSIELALFLESKKRFTPSGHCAGVGLGGFVLQGGMGVNARSYGYTCEYLVGLDVVTADGEAKYCDEFENSDLFWAARGAGPGFPAIVTRFFFKTRPLPKLYKRNAYIWPIDMYEVVMRWLVSLTPTLSDDIEVGVTTLVPRGRDERVIIVNSTVFAESEADALSKLESLIKTHPSGTVMAEDCVDTSFAQEYKEAEKAVWVEGFRYIADTVWLDQSADVVEICKKAFTELPSKDGVAFWEPMNPVSRRPLQDMALSLQTDFYIALYAIYEHAEDDERNEKWMQEHMAELEVHSVGTYFGDHDIAARPTKYWSNEAGERLSAIRKTRDPKGRICGYLDAADESGVEGLANKLKRL</sequence>
<evidence type="ECO:0000256" key="5">
    <source>
        <dbReference type="ARBA" id="ARBA00023002"/>
    </source>
</evidence>
<evidence type="ECO:0000256" key="4">
    <source>
        <dbReference type="ARBA" id="ARBA00022827"/>
    </source>
</evidence>
<organism evidence="7 8">
    <name type="scientific">Dactylonectria macrodidyma</name>
    <dbReference type="NCBI Taxonomy" id="307937"/>
    <lineage>
        <taxon>Eukaryota</taxon>
        <taxon>Fungi</taxon>
        <taxon>Dikarya</taxon>
        <taxon>Ascomycota</taxon>
        <taxon>Pezizomycotina</taxon>
        <taxon>Sordariomycetes</taxon>
        <taxon>Hypocreomycetidae</taxon>
        <taxon>Hypocreales</taxon>
        <taxon>Nectriaceae</taxon>
        <taxon>Dactylonectria</taxon>
    </lineage>
</organism>
<dbReference type="EMBL" id="JAGMUV010000010">
    <property type="protein sequence ID" value="KAH7141856.1"/>
    <property type="molecule type" value="Genomic_DNA"/>
</dbReference>
<keyword evidence="3" id="KW-0285">Flavoprotein</keyword>
<dbReference type="Gene3D" id="3.30.465.10">
    <property type="match status" value="1"/>
</dbReference>
<keyword evidence="8" id="KW-1185">Reference proteome</keyword>
<dbReference type="InterPro" id="IPR050416">
    <property type="entry name" value="FAD-linked_Oxidoreductase"/>
</dbReference>
<evidence type="ECO:0000313" key="7">
    <source>
        <dbReference type="EMBL" id="KAH7141856.1"/>
    </source>
</evidence>
<comment type="caution">
    <text evidence="7">The sequence shown here is derived from an EMBL/GenBank/DDBJ whole genome shotgun (WGS) entry which is preliminary data.</text>
</comment>
<evidence type="ECO:0000256" key="2">
    <source>
        <dbReference type="ARBA" id="ARBA00005466"/>
    </source>
</evidence>